<organism evidence="12 13">
    <name type="scientific">Cirrhinus mrigala</name>
    <name type="common">Mrigala</name>
    <dbReference type="NCBI Taxonomy" id="683832"/>
    <lineage>
        <taxon>Eukaryota</taxon>
        <taxon>Metazoa</taxon>
        <taxon>Chordata</taxon>
        <taxon>Craniata</taxon>
        <taxon>Vertebrata</taxon>
        <taxon>Euteleostomi</taxon>
        <taxon>Actinopterygii</taxon>
        <taxon>Neopterygii</taxon>
        <taxon>Teleostei</taxon>
        <taxon>Ostariophysi</taxon>
        <taxon>Cypriniformes</taxon>
        <taxon>Cyprinidae</taxon>
        <taxon>Labeoninae</taxon>
        <taxon>Labeonini</taxon>
        <taxon>Cirrhinus</taxon>
    </lineage>
</organism>
<dbReference type="Gene3D" id="3.30.160.60">
    <property type="entry name" value="Classic Zinc Finger"/>
    <property type="match status" value="4"/>
</dbReference>
<proteinExistence type="predicted"/>
<evidence type="ECO:0000256" key="5">
    <source>
        <dbReference type="ARBA" id="ARBA00022833"/>
    </source>
</evidence>
<evidence type="ECO:0000313" key="12">
    <source>
        <dbReference type="EMBL" id="KAL0172072.1"/>
    </source>
</evidence>
<evidence type="ECO:0000256" key="1">
    <source>
        <dbReference type="ARBA" id="ARBA00004123"/>
    </source>
</evidence>
<evidence type="ECO:0000259" key="11">
    <source>
        <dbReference type="PROSITE" id="PS50157"/>
    </source>
</evidence>
<evidence type="ECO:0000256" key="10">
    <source>
        <dbReference type="SAM" id="MobiDB-lite"/>
    </source>
</evidence>
<dbReference type="SUPFAM" id="SSF57667">
    <property type="entry name" value="beta-beta-alpha zinc fingers"/>
    <property type="match status" value="3"/>
</dbReference>
<dbReference type="GO" id="GO:0005634">
    <property type="term" value="C:nucleus"/>
    <property type="evidence" value="ECO:0007669"/>
    <property type="project" value="UniProtKB-SubCell"/>
</dbReference>
<evidence type="ECO:0000256" key="9">
    <source>
        <dbReference type="PROSITE-ProRule" id="PRU00042"/>
    </source>
</evidence>
<keyword evidence="2" id="KW-0479">Metal-binding</keyword>
<keyword evidence="4 9" id="KW-0863">Zinc-finger</keyword>
<name>A0ABD0PDT9_CIRMR</name>
<keyword evidence="8" id="KW-0539">Nucleus</keyword>
<keyword evidence="13" id="KW-1185">Reference proteome</keyword>
<evidence type="ECO:0000256" key="4">
    <source>
        <dbReference type="ARBA" id="ARBA00022771"/>
    </source>
</evidence>
<dbReference type="SMART" id="SM00355">
    <property type="entry name" value="ZnF_C2H2"/>
    <property type="match status" value="7"/>
</dbReference>
<evidence type="ECO:0000256" key="7">
    <source>
        <dbReference type="ARBA" id="ARBA00023163"/>
    </source>
</evidence>
<reference evidence="12 13" key="1">
    <citation type="submission" date="2024-05" db="EMBL/GenBank/DDBJ databases">
        <title>Genome sequencing and assembly of Indian major carp, Cirrhinus mrigala (Hamilton, 1822).</title>
        <authorList>
            <person name="Mohindra V."/>
            <person name="Chowdhury L.M."/>
            <person name="Lal K."/>
            <person name="Jena J.K."/>
        </authorList>
    </citation>
    <scope>NUCLEOTIDE SEQUENCE [LARGE SCALE GENOMIC DNA]</scope>
    <source>
        <strain evidence="12">CM1030</strain>
        <tissue evidence="12">Blood</tissue>
    </source>
</reference>
<dbReference type="PROSITE" id="PS00028">
    <property type="entry name" value="ZINC_FINGER_C2H2_1"/>
    <property type="match status" value="6"/>
</dbReference>
<feature type="domain" description="C2H2-type" evidence="11">
    <location>
        <begin position="243"/>
        <end position="265"/>
    </location>
</feature>
<feature type="non-terminal residue" evidence="12">
    <location>
        <position position="1"/>
    </location>
</feature>
<evidence type="ECO:0000256" key="3">
    <source>
        <dbReference type="ARBA" id="ARBA00022737"/>
    </source>
</evidence>
<accession>A0ABD0PDT9</accession>
<evidence type="ECO:0000256" key="6">
    <source>
        <dbReference type="ARBA" id="ARBA00023015"/>
    </source>
</evidence>
<dbReference type="GO" id="GO:0008270">
    <property type="term" value="F:zinc ion binding"/>
    <property type="evidence" value="ECO:0007669"/>
    <property type="project" value="UniProtKB-KW"/>
</dbReference>
<dbReference type="PANTHER" id="PTHR24379:SF127">
    <property type="entry name" value="BLOODY FINGERS-RELATED"/>
    <property type="match status" value="1"/>
</dbReference>
<sequence length="290" mass="33806">NLHSKRCQDCGQDFTHLEAFRIHFREHVKEKRKNKKRQVESVSNRHGNGLGYVTKKKEEKETDEDSCQIKPSQIFTARPGVNKLLKKEKPVYPKTNKVYACAVCGKVYSYLESFRNHQKLHKDQQLEIRCEKCLKTFKRPLSLTLHLKLSKQCVPEEPSNLHCEQCDKSFSSAVVFASHQDMHKRRPFWCDVCVKGFRSSVGLERHLLGHDNKKHTCDICQKSFRVPAELRYHYNIHTGAKPYTCDLCHKSFSQMGNLITHRKKHLEVFKEGEDVPLGRNNTGFRGNNRV</sequence>
<gene>
    <name evidence="12" type="ORF">M9458_032383</name>
</gene>
<feature type="non-terminal residue" evidence="12">
    <location>
        <position position="290"/>
    </location>
</feature>
<comment type="subcellular location">
    <subcellularLocation>
        <location evidence="1">Nucleus</location>
    </subcellularLocation>
</comment>
<feature type="domain" description="C2H2-type" evidence="11">
    <location>
        <begin position="5"/>
        <end position="32"/>
    </location>
</feature>
<keyword evidence="6" id="KW-0805">Transcription regulation</keyword>
<comment type="caution">
    <text evidence="12">The sequence shown here is derived from an EMBL/GenBank/DDBJ whole genome shotgun (WGS) entry which is preliminary data.</text>
</comment>
<evidence type="ECO:0000313" key="13">
    <source>
        <dbReference type="Proteomes" id="UP001529510"/>
    </source>
</evidence>
<dbReference type="PANTHER" id="PTHR24379">
    <property type="entry name" value="KRAB AND ZINC FINGER DOMAIN-CONTAINING"/>
    <property type="match status" value="1"/>
</dbReference>
<dbReference type="Proteomes" id="UP001529510">
    <property type="component" value="Unassembled WGS sequence"/>
</dbReference>
<keyword evidence="3" id="KW-0677">Repeat</keyword>
<protein>
    <recommendedName>
        <fullName evidence="11">C2H2-type domain-containing protein</fullName>
    </recommendedName>
</protein>
<feature type="domain" description="C2H2-type" evidence="11">
    <location>
        <begin position="188"/>
        <end position="215"/>
    </location>
</feature>
<evidence type="ECO:0000256" key="8">
    <source>
        <dbReference type="ARBA" id="ARBA00023242"/>
    </source>
</evidence>
<keyword evidence="7" id="KW-0804">Transcription</keyword>
<keyword evidence="5" id="KW-0862">Zinc</keyword>
<dbReference type="FunFam" id="3.30.160.60:FF:000100">
    <property type="entry name" value="Zinc finger 45-like"/>
    <property type="match status" value="1"/>
</dbReference>
<evidence type="ECO:0000256" key="2">
    <source>
        <dbReference type="ARBA" id="ARBA00022723"/>
    </source>
</evidence>
<dbReference type="AlphaFoldDB" id="A0ABD0PDT9"/>
<feature type="domain" description="C2H2-type" evidence="11">
    <location>
        <begin position="161"/>
        <end position="183"/>
    </location>
</feature>
<dbReference type="FunFam" id="3.30.160.60:FF:001289">
    <property type="entry name" value="Zinc finger protein 574"/>
    <property type="match status" value="1"/>
</dbReference>
<dbReference type="InterPro" id="IPR013087">
    <property type="entry name" value="Znf_C2H2_type"/>
</dbReference>
<dbReference type="PROSITE" id="PS50157">
    <property type="entry name" value="ZINC_FINGER_C2H2_2"/>
    <property type="match status" value="6"/>
</dbReference>
<dbReference type="InterPro" id="IPR036236">
    <property type="entry name" value="Znf_C2H2_sf"/>
</dbReference>
<dbReference type="Pfam" id="PF13912">
    <property type="entry name" value="zf-C2H2_6"/>
    <property type="match status" value="1"/>
</dbReference>
<dbReference type="EMBL" id="JAMKFB020000016">
    <property type="protein sequence ID" value="KAL0172072.1"/>
    <property type="molecule type" value="Genomic_DNA"/>
</dbReference>
<feature type="region of interest" description="Disordered" evidence="10">
    <location>
        <begin position="31"/>
        <end position="63"/>
    </location>
</feature>
<dbReference type="GO" id="GO:0006357">
    <property type="term" value="P:regulation of transcription by RNA polymerase II"/>
    <property type="evidence" value="ECO:0007669"/>
    <property type="project" value="UniProtKB-ARBA"/>
</dbReference>
<feature type="domain" description="C2H2-type" evidence="11">
    <location>
        <begin position="215"/>
        <end position="242"/>
    </location>
</feature>
<feature type="domain" description="C2H2-type" evidence="11">
    <location>
        <begin position="99"/>
        <end position="126"/>
    </location>
</feature>
<dbReference type="Pfam" id="PF00096">
    <property type="entry name" value="zf-C2H2"/>
    <property type="match status" value="4"/>
</dbReference>